<keyword evidence="15" id="KW-1185">Reference proteome</keyword>
<dbReference type="GO" id="GO:0051301">
    <property type="term" value="P:cell division"/>
    <property type="evidence" value="ECO:0007669"/>
    <property type="project" value="UniProtKB-KW"/>
</dbReference>
<comment type="caution">
    <text evidence="14">The sequence shown here is derived from an EMBL/GenBank/DDBJ whole genome shotgun (WGS) entry which is preliminary data.</text>
</comment>
<sequence>MAYFKLSKEISDLQSNNYIFSNEVSIIDLETNEIESLLNDIVDKISENSFAITNEKVFGIMCSFVKNFYSLNPTVLNYILDIILSGLKSECTNTSNDLDADNEYTYDEHRIALEMYGFLLYWYITRAEEKTTKFDDNNGITTSGAKTKRARQPRSKSTSSSNNHDWNWSVLKLEVLDLMIKVLELRIKKIWETAYETENFVKLLSICVKEYDHALGAQGIIIQNLQYFEHLSEPMAEFLHTLAQQYNHTQLAESILADISNKEFKSQDTTGPKSYSKFLIKLSALAPKIVIKQIAFLGKFLESDSYTMRCGFIEVIGNLISDIAQQEENTPSNLFQVNGFFDILEERFLDVNSYCRSKVLQVYLKICDLKVKFPKRRQTLANLVIRCLEDKACIVRKNSIKLLTKLIKTHPYGVMHGGELSIEEWEKRLNKVEEELKAIQPPHELVADALEENEEPTNENEDSNNEIEDSNNEIEIPDEDIEMTEAIAASRLSLSPSEELMKLHMTKRYYADAIRFIHQIDTAIPTICQLLGSTTKSEVIEAIEFFETAQLYKIEKAGEGIKKMLHLIWTKDNNDEGKGIRNRLIECYRNLYIEPDVSISEKENVNKVTRNLIGLTYNATLAELISLEQILSTMMEGENAISGNIINKLWSIYSVSTREVTKEQRRGAIIVLNMLAKAKIEIVQEKIDLLLKIGLGQYGKTDLVLAKYTCIALQRLAGNQTKEKGSLPNSSIRLPTSHQIFQKLKQIIEFQTTSQEWFGVTEQAINTIYLLSDHPDILCGDIIKQKAALVFDLKMLDENDMEIDEENILTSQEPFLAHPFHLSQLVFIVGHVAVKQIVHLEIIENELKRRKEAEPKANNHPEDDELDQIIGSNEDEFVEAIAHIRENELLLNPDSLLAVFGPLIINICANNKTYNHRNLQTAATLALVKLMCVSSKFCEDNLQLLFTILEISNEPLIRSNITVALGDIVVCFNNVIDENINYLYKRLTDPDDLVKKNALMVLTHLILNGMIKVKGQLGGMAKCLEDKDQRISELAKLFFTELASKDNAVYNNISDIISNLSSSENPVNEESFMKIMKFLFGFIEKDKQTENVVEKLCQRFKNLDDRRQWRDIAYCLSLLPYKSEKSFKKLVEGMAHYQDKLNESDVHKYFTEIISKVKAIKTQRPEMKQVIEEFEEKIEDHRKQNQEEEETMQKASEMVQKTKKLSQSKKRSPRSTRSPSASTPNH</sequence>
<name>A0A397TIU8_9GLOM</name>
<dbReference type="PIRSF" id="PIRSF017127">
    <property type="entry name" value="Condensin_D2"/>
    <property type="match status" value="1"/>
</dbReference>
<comment type="function">
    <text evidence="10">Regulatory subunit of the condensin complex, a complex required for conversion of interphase chromatin into mitotic-like condense chromosomes. The condensin complex probably introduces positive supercoils into relaxed DNA in the presence of type I topoisomerases and converts nicked DNA into positive knotted forms in the presence of type II topoisomerases.</text>
</comment>
<dbReference type="STRING" id="658196.A0A397TIU8"/>
<dbReference type="AlphaFoldDB" id="A0A397TIU8"/>
<evidence type="ECO:0000256" key="1">
    <source>
        <dbReference type="ARBA" id="ARBA00004123"/>
    </source>
</evidence>
<dbReference type="InterPro" id="IPR032682">
    <property type="entry name" value="Cnd1_C"/>
</dbReference>
<dbReference type="GO" id="GO:0000779">
    <property type="term" value="C:condensed chromosome, centromeric region"/>
    <property type="evidence" value="ECO:0007669"/>
    <property type="project" value="TreeGrafter"/>
</dbReference>
<evidence type="ECO:0000256" key="2">
    <source>
        <dbReference type="ARBA" id="ARBA00004286"/>
    </source>
</evidence>
<dbReference type="InterPro" id="IPR011989">
    <property type="entry name" value="ARM-like"/>
</dbReference>
<dbReference type="InterPro" id="IPR007673">
    <property type="entry name" value="Condensin_cplx_su1"/>
</dbReference>
<dbReference type="GO" id="GO:0005634">
    <property type="term" value="C:nucleus"/>
    <property type="evidence" value="ECO:0007669"/>
    <property type="project" value="UniProtKB-SubCell"/>
</dbReference>
<dbReference type="InterPro" id="IPR026971">
    <property type="entry name" value="CND1/NCAPD3"/>
</dbReference>
<evidence type="ECO:0000256" key="4">
    <source>
        <dbReference type="ARBA" id="ARBA00022454"/>
    </source>
</evidence>
<comment type="subcellular location">
    <subcellularLocation>
        <location evidence="2">Chromosome</location>
    </subcellularLocation>
    <subcellularLocation>
        <location evidence="1">Nucleus</location>
    </subcellularLocation>
</comment>
<evidence type="ECO:0000256" key="6">
    <source>
        <dbReference type="ARBA" id="ARBA00022776"/>
    </source>
</evidence>
<evidence type="ECO:0000256" key="3">
    <source>
        <dbReference type="ARBA" id="ARBA00009606"/>
    </source>
</evidence>
<keyword evidence="6 10" id="KW-0498">Mitosis</keyword>
<feature type="region of interest" description="Disordered" evidence="11">
    <location>
        <begin position="135"/>
        <end position="162"/>
    </location>
</feature>
<evidence type="ECO:0000256" key="8">
    <source>
        <dbReference type="ARBA" id="ARBA00023242"/>
    </source>
</evidence>
<dbReference type="PANTHER" id="PTHR14222:SF2">
    <property type="entry name" value="CONDENSIN COMPLEX SUBUNIT 1"/>
    <property type="match status" value="1"/>
</dbReference>
<organism evidence="14 15">
    <name type="scientific">Glomus cerebriforme</name>
    <dbReference type="NCBI Taxonomy" id="658196"/>
    <lineage>
        <taxon>Eukaryota</taxon>
        <taxon>Fungi</taxon>
        <taxon>Fungi incertae sedis</taxon>
        <taxon>Mucoromycota</taxon>
        <taxon>Glomeromycotina</taxon>
        <taxon>Glomeromycetes</taxon>
        <taxon>Glomerales</taxon>
        <taxon>Glomeraceae</taxon>
        <taxon>Glomus</taxon>
    </lineage>
</organism>
<keyword evidence="7 10" id="KW-0226">DNA condensation</keyword>
<evidence type="ECO:0000259" key="13">
    <source>
        <dbReference type="Pfam" id="PF12922"/>
    </source>
</evidence>
<feature type="region of interest" description="Disordered" evidence="11">
    <location>
        <begin position="451"/>
        <end position="474"/>
    </location>
</feature>
<keyword evidence="5 10" id="KW-0132">Cell division</keyword>
<evidence type="ECO:0000256" key="7">
    <source>
        <dbReference type="ARBA" id="ARBA00023067"/>
    </source>
</evidence>
<dbReference type="Gene3D" id="1.25.10.10">
    <property type="entry name" value="Leucine-rich Repeat Variant"/>
    <property type="match status" value="2"/>
</dbReference>
<dbReference type="GO" id="GO:0010032">
    <property type="term" value="P:meiotic chromosome condensation"/>
    <property type="evidence" value="ECO:0007669"/>
    <property type="project" value="TreeGrafter"/>
</dbReference>
<dbReference type="Pfam" id="PF12717">
    <property type="entry name" value="Cnd1"/>
    <property type="match status" value="1"/>
</dbReference>
<dbReference type="EMBL" id="QKYT01000031">
    <property type="protein sequence ID" value="RIA97299.1"/>
    <property type="molecule type" value="Genomic_DNA"/>
</dbReference>
<evidence type="ECO:0000259" key="12">
    <source>
        <dbReference type="Pfam" id="PF12717"/>
    </source>
</evidence>
<dbReference type="OrthoDB" id="436262at2759"/>
<gene>
    <name evidence="14" type="ORF">C1645_732512</name>
</gene>
<evidence type="ECO:0000256" key="11">
    <source>
        <dbReference type="SAM" id="MobiDB-lite"/>
    </source>
</evidence>
<dbReference type="GO" id="GO:0007076">
    <property type="term" value="P:mitotic chromosome condensation"/>
    <property type="evidence" value="ECO:0007669"/>
    <property type="project" value="InterPro"/>
</dbReference>
<evidence type="ECO:0000256" key="10">
    <source>
        <dbReference type="PIRNR" id="PIRNR017127"/>
    </source>
</evidence>
<dbReference type="SUPFAM" id="SSF48371">
    <property type="entry name" value="ARM repeat"/>
    <property type="match status" value="1"/>
</dbReference>
<dbReference type="Proteomes" id="UP000265703">
    <property type="component" value="Unassembled WGS sequence"/>
</dbReference>
<dbReference type="PANTHER" id="PTHR14222">
    <property type="entry name" value="CONDENSIN"/>
    <property type="match status" value="1"/>
</dbReference>
<dbReference type="Pfam" id="PF12922">
    <property type="entry name" value="Cnd1_N"/>
    <property type="match status" value="1"/>
</dbReference>
<evidence type="ECO:0000256" key="9">
    <source>
        <dbReference type="ARBA" id="ARBA00023306"/>
    </source>
</evidence>
<proteinExistence type="inferred from homology"/>
<protein>
    <recommendedName>
        <fullName evidence="10">Condensin complex subunit 1</fullName>
    </recommendedName>
</protein>
<keyword evidence="8" id="KW-0539">Nucleus</keyword>
<accession>A0A397TIU8</accession>
<dbReference type="InterPro" id="IPR016024">
    <property type="entry name" value="ARM-type_fold"/>
</dbReference>
<keyword evidence="4" id="KW-0158">Chromosome</keyword>
<keyword evidence="9 10" id="KW-0131">Cell cycle</keyword>
<dbReference type="GO" id="GO:0042393">
    <property type="term" value="F:histone binding"/>
    <property type="evidence" value="ECO:0007669"/>
    <property type="project" value="TreeGrafter"/>
</dbReference>
<evidence type="ECO:0000313" key="14">
    <source>
        <dbReference type="EMBL" id="RIA97299.1"/>
    </source>
</evidence>
<feature type="compositionally biased region" description="Low complexity" evidence="11">
    <location>
        <begin position="1215"/>
        <end position="1226"/>
    </location>
</feature>
<feature type="region of interest" description="Disordered" evidence="11">
    <location>
        <begin position="1176"/>
        <end position="1226"/>
    </location>
</feature>
<comment type="similarity">
    <text evidence="3 10">Belongs to the CND1 (condensin subunit 1) family.</text>
</comment>
<feature type="compositionally biased region" description="Basic residues" evidence="11">
    <location>
        <begin position="1201"/>
        <end position="1214"/>
    </location>
</feature>
<evidence type="ECO:0000256" key="5">
    <source>
        <dbReference type="ARBA" id="ARBA00022618"/>
    </source>
</evidence>
<dbReference type="GO" id="GO:0000796">
    <property type="term" value="C:condensin complex"/>
    <property type="evidence" value="ECO:0007669"/>
    <property type="project" value="TreeGrafter"/>
</dbReference>
<feature type="domain" description="Condensin complex subunit 1 N-terminal" evidence="13">
    <location>
        <begin position="74"/>
        <end position="207"/>
    </location>
</feature>
<reference evidence="14 15" key="1">
    <citation type="submission" date="2018-06" db="EMBL/GenBank/DDBJ databases">
        <title>Comparative genomics reveals the genomic features of Rhizophagus irregularis, R. cerebriforme, R. diaphanum and Gigaspora rosea, and their symbiotic lifestyle signature.</title>
        <authorList>
            <person name="Morin E."/>
            <person name="San Clemente H."/>
            <person name="Chen E.C.H."/>
            <person name="De La Providencia I."/>
            <person name="Hainaut M."/>
            <person name="Kuo A."/>
            <person name="Kohler A."/>
            <person name="Murat C."/>
            <person name="Tang N."/>
            <person name="Roy S."/>
            <person name="Loubradou J."/>
            <person name="Henrissat B."/>
            <person name="Grigoriev I.V."/>
            <person name="Corradi N."/>
            <person name="Roux C."/>
            <person name="Martin F.M."/>
        </authorList>
    </citation>
    <scope>NUCLEOTIDE SEQUENCE [LARGE SCALE GENOMIC DNA]</scope>
    <source>
        <strain evidence="14 15">DAOM 227022</strain>
    </source>
</reference>
<feature type="domain" description="Condensin complex subunit 1 C-terminal" evidence="12">
    <location>
        <begin position="956"/>
        <end position="1117"/>
    </location>
</feature>
<evidence type="ECO:0000313" key="15">
    <source>
        <dbReference type="Proteomes" id="UP000265703"/>
    </source>
</evidence>
<dbReference type="InterPro" id="IPR024324">
    <property type="entry name" value="Condensin_cplx_su1_N"/>
</dbReference>